<dbReference type="STRING" id="1444770.AF72_06505"/>
<protein>
    <submittedName>
        <fullName evidence="1">Uncharacterized protein</fullName>
    </submittedName>
</protein>
<gene>
    <name evidence="1" type="ORF">AF72_06505</name>
</gene>
<proteinExistence type="predicted"/>
<comment type="caution">
    <text evidence="1">The sequence shown here is derived from an EMBL/GenBank/DDBJ whole genome shotgun (WGS) entry which is preliminary data.</text>
</comment>
<accession>Z9JJ05</accession>
<dbReference type="AlphaFoldDB" id="Z9JJ05"/>
<evidence type="ECO:0000313" key="1">
    <source>
        <dbReference type="EMBL" id="EWS78149.1"/>
    </source>
</evidence>
<evidence type="ECO:0000313" key="2">
    <source>
        <dbReference type="Proteomes" id="UP000020406"/>
    </source>
</evidence>
<dbReference type="PATRIC" id="fig|1444770.3.peg.1549"/>
<name>Z9JJ05_9GAMM</name>
<organism evidence="1 2">
    <name type="scientific">Xylella taiwanensis</name>
    <dbReference type="NCBI Taxonomy" id="1444770"/>
    <lineage>
        <taxon>Bacteria</taxon>
        <taxon>Pseudomonadati</taxon>
        <taxon>Pseudomonadota</taxon>
        <taxon>Gammaproteobacteria</taxon>
        <taxon>Lysobacterales</taxon>
        <taxon>Lysobacteraceae</taxon>
        <taxon>Xylella</taxon>
    </lineage>
</organism>
<dbReference type="Proteomes" id="UP000020406">
    <property type="component" value="Unassembled WGS sequence"/>
</dbReference>
<dbReference type="EMBL" id="JDSQ01000009">
    <property type="protein sequence ID" value="EWS78149.1"/>
    <property type="molecule type" value="Genomic_DNA"/>
</dbReference>
<sequence>MRYAEQITGFMFDLYERATRYAGICAAHLQVRHNADPL</sequence>
<reference evidence="1 2" key="1">
    <citation type="journal article" date="2014" name="Genome Announc.">
        <title>Draft Genome Sequence of Xylella fastidiosa Pear Leaf Scorch Strain in Taiwan.</title>
        <authorList>
            <person name="Su C.C."/>
            <person name="Deng W.L."/>
            <person name="Jan F.J."/>
            <person name="Chang C.J."/>
            <person name="Huang H."/>
            <person name="Chen J."/>
        </authorList>
    </citation>
    <scope>NUCLEOTIDE SEQUENCE [LARGE SCALE GENOMIC DNA]</scope>
    <source>
        <strain evidence="1 2">PLS229</strain>
    </source>
</reference>